<proteinExistence type="predicted"/>
<protein>
    <submittedName>
        <fullName evidence="1">8e24cfb8-6e60-43a5-82f2-8fb8803694db-CDS</fullName>
    </submittedName>
</protein>
<dbReference type="OrthoDB" id="3527946at2759"/>
<evidence type="ECO:0000313" key="1">
    <source>
        <dbReference type="EMBL" id="CAD6456910.1"/>
    </source>
</evidence>
<sequence>MKQGYIDKNIFENIIVEFISKFENLRPLTCELRYILLSTRDGVVFTSTFQDYNIMYNKMITVFNKAIGFMIVQCITRGCFFSSICYTK</sequence>
<accession>A0A8H2W4N9</accession>
<evidence type="ECO:0000313" key="2">
    <source>
        <dbReference type="Proteomes" id="UP000624404"/>
    </source>
</evidence>
<dbReference type="AlphaFoldDB" id="A0A8H2W4N9"/>
<organism evidence="1 2">
    <name type="scientific">Sclerotinia trifoliorum</name>
    <dbReference type="NCBI Taxonomy" id="28548"/>
    <lineage>
        <taxon>Eukaryota</taxon>
        <taxon>Fungi</taxon>
        <taxon>Dikarya</taxon>
        <taxon>Ascomycota</taxon>
        <taxon>Pezizomycotina</taxon>
        <taxon>Leotiomycetes</taxon>
        <taxon>Helotiales</taxon>
        <taxon>Sclerotiniaceae</taxon>
        <taxon>Sclerotinia</taxon>
    </lineage>
</organism>
<dbReference type="EMBL" id="CAJHIA010000037">
    <property type="protein sequence ID" value="CAD6456910.1"/>
    <property type="molecule type" value="Genomic_DNA"/>
</dbReference>
<reference evidence="1" key="1">
    <citation type="submission" date="2020-10" db="EMBL/GenBank/DDBJ databases">
        <authorList>
            <person name="Kusch S."/>
        </authorList>
    </citation>
    <scope>NUCLEOTIDE SEQUENCE</scope>
    <source>
        <strain evidence="1">SwB9</strain>
    </source>
</reference>
<name>A0A8H2W4N9_9HELO</name>
<comment type="caution">
    <text evidence="1">The sequence shown here is derived from an EMBL/GenBank/DDBJ whole genome shotgun (WGS) entry which is preliminary data.</text>
</comment>
<dbReference type="Proteomes" id="UP000624404">
    <property type="component" value="Unassembled WGS sequence"/>
</dbReference>
<gene>
    <name evidence="1" type="ORF">SCLTRI_LOCUS10544</name>
</gene>
<keyword evidence="2" id="KW-1185">Reference proteome</keyword>